<proteinExistence type="predicted"/>
<dbReference type="PROSITE" id="PS51257">
    <property type="entry name" value="PROKAR_LIPOPROTEIN"/>
    <property type="match status" value="1"/>
</dbReference>
<reference evidence="1" key="1">
    <citation type="submission" date="2015-07" db="EMBL/GenBank/DDBJ databases">
        <title>MeaNS - Measles Nucleotide Surveillance Program.</title>
        <authorList>
            <person name="Tran T."/>
            <person name="Druce J."/>
        </authorList>
    </citation>
    <scope>NUCLEOTIDE SEQUENCE</scope>
    <source>
        <strain evidence="1">UCB-OBI-ISO-001</strain>
        <tissue evidence="1">Gonad</tissue>
    </source>
</reference>
<sequence>MRWVFGVCRVDCMQGWSWVGSYCGSVGVGCLGMEICRKNGMLVGWTVWGTLGGRFMHRCG</sequence>
<dbReference type="AlphaFoldDB" id="A0A0L8HEJ3"/>
<gene>
    <name evidence="1" type="ORF">OCBIM_22016443mg</name>
</gene>
<dbReference type="EMBL" id="KQ418355">
    <property type="protein sequence ID" value="KOF87676.1"/>
    <property type="molecule type" value="Genomic_DNA"/>
</dbReference>
<accession>A0A0L8HEJ3</accession>
<evidence type="ECO:0000313" key="1">
    <source>
        <dbReference type="EMBL" id="KOF87676.1"/>
    </source>
</evidence>
<name>A0A0L8HEJ3_OCTBM</name>
<organism evidence="1">
    <name type="scientific">Octopus bimaculoides</name>
    <name type="common">California two-spotted octopus</name>
    <dbReference type="NCBI Taxonomy" id="37653"/>
    <lineage>
        <taxon>Eukaryota</taxon>
        <taxon>Metazoa</taxon>
        <taxon>Spiralia</taxon>
        <taxon>Lophotrochozoa</taxon>
        <taxon>Mollusca</taxon>
        <taxon>Cephalopoda</taxon>
        <taxon>Coleoidea</taxon>
        <taxon>Octopodiformes</taxon>
        <taxon>Octopoda</taxon>
        <taxon>Incirrata</taxon>
        <taxon>Octopodidae</taxon>
        <taxon>Octopus</taxon>
    </lineage>
</organism>
<protein>
    <submittedName>
        <fullName evidence="1">Uncharacterized protein</fullName>
    </submittedName>
</protein>